<sequence>MLHESRQRTRFQKTLRQLKVLGLSWTLRFHYISFETIWKTDVQLSQVLLNGCAIAISRLFWVLHLC</sequence>
<gene>
    <name evidence="1" type="ORF">MYCFIDRAFT_169085</name>
</gene>
<accession>N1Q8I1</accession>
<evidence type="ECO:0000313" key="1">
    <source>
        <dbReference type="EMBL" id="EME87232.1"/>
    </source>
</evidence>
<dbReference type="VEuPathDB" id="FungiDB:MYCFIDRAFT_169085"/>
<dbReference type="KEGG" id="pfj:MYCFIDRAFT_169085"/>
<organism evidence="1 2">
    <name type="scientific">Pseudocercospora fijiensis (strain CIRAD86)</name>
    <name type="common">Black leaf streak disease fungus</name>
    <name type="synonym">Mycosphaerella fijiensis</name>
    <dbReference type="NCBI Taxonomy" id="383855"/>
    <lineage>
        <taxon>Eukaryota</taxon>
        <taxon>Fungi</taxon>
        <taxon>Dikarya</taxon>
        <taxon>Ascomycota</taxon>
        <taxon>Pezizomycotina</taxon>
        <taxon>Dothideomycetes</taxon>
        <taxon>Dothideomycetidae</taxon>
        <taxon>Mycosphaerellales</taxon>
        <taxon>Mycosphaerellaceae</taxon>
        <taxon>Pseudocercospora</taxon>
    </lineage>
</organism>
<dbReference type="AlphaFoldDB" id="N1Q8I1"/>
<proteinExistence type="predicted"/>
<dbReference type="Proteomes" id="UP000016932">
    <property type="component" value="Unassembled WGS sequence"/>
</dbReference>
<name>N1Q8I1_PSEFD</name>
<dbReference type="GeneID" id="19332316"/>
<reference evidence="1 2" key="1">
    <citation type="journal article" date="2012" name="PLoS Pathog.">
        <title>Diverse lifestyles and strategies of plant pathogenesis encoded in the genomes of eighteen Dothideomycetes fungi.</title>
        <authorList>
            <person name="Ohm R.A."/>
            <person name="Feau N."/>
            <person name="Henrissat B."/>
            <person name="Schoch C.L."/>
            <person name="Horwitz B.A."/>
            <person name="Barry K.W."/>
            <person name="Condon B.J."/>
            <person name="Copeland A.C."/>
            <person name="Dhillon B."/>
            <person name="Glaser F."/>
            <person name="Hesse C.N."/>
            <person name="Kosti I."/>
            <person name="LaButti K."/>
            <person name="Lindquist E.A."/>
            <person name="Lucas S."/>
            <person name="Salamov A.A."/>
            <person name="Bradshaw R.E."/>
            <person name="Ciuffetti L."/>
            <person name="Hamelin R.C."/>
            <person name="Kema G.H.J."/>
            <person name="Lawrence C."/>
            <person name="Scott J.A."/>
            <person name="Spatafora J.W."/>
            <person name="Turgeon B.G."/>
            <person name="de Wit P.J.G.M."/>
            <person name="Zhong S."/>
            <person name="Goodwin S.B."/>
            <person name="Grigoriev I.V."/>
        </authorList>
    </citation>
    <scope>NUCLEOTIDE SEQUENCE [LARGE SCALE GENOMIC DNA]</scope>
    <source>
        <strain evidence="1 2">CIRAD86</strain>
    </source>
</reference>
<dbReference type="EMBL" id="KB446555">
    <property type="protein sequence ID" value="EME87232.1"/>
    <property type="molecule type" value="Genomic_DNA"/>
</dbReference>
<protein>
    <submittedName>
        <fullName evidence="1">Uncharacterized protein</fullName>
    </submittedName>
</protein>
<dbReference type="RefSeq" id="XP_007920751.1">
    <property type="nucleotide sequence ID" value="XM_007922560.1"/>
</dbReference>
<dbReference type="HOGENOM" id="CLU_2832257_0_0_1"/>
<keyword evidence="2" id="KW-1185">Reference proteome</keyword>
<evidence type="ECO:0000313" key="2">
    <source>
        <dbReference type="Proteomes" id="UP000016932"/>
    </source>
</evidence>